<evidence type="ECO:0000313" key="3">
    <source>
        <dbReference type="EMBL" id="SKB96913.1"/>
    </source>
</evidence>
<feature type="domain" description="Response regulatory" evidence="2">
    <location>
        <begin position="10"/>
        <end position="121"/>
    </location>
</feature>
<evidence type="ECO:0000259" key="2">
    <source>
        <dbReference type="PROSITE" id="PS50110"/>
    </source>
</evidence>
<dbReference type="Proteomes" id="UP000189818">
    <property type="component" value="Unassembled WGS sequence"/>
</dbReference>
<keyword evidence="4" id="KW-1185">Reference proteome</keyword>
<organism evidence="3 4">
    <name type="scientific">Rhizorhabdus histidinilytica</name>
    <dbReference type="NCBI Taxonomy" id="439228"/>
    <lineage>
        <taxon>Bacteria</taxon>
        <taxon>Pseudomonadati</taxon>
        <taxon>Pseudomonadota</taxon>
        <taxon>Alphaproteobacteria</taxon>
        <taxon>Sphingomonadales</taxon>
        <taxon>Sphingomonadaceae</taxon>
        <taxon>Rhizorhabdus</taxon>
    </lineage>
</organism>
<dbReference type="InterPro" id="IPR011006">
    <property type="entry name" value="CheY-like_superfamily"/>
</dbReference>
<accession>A0A1T5FL55</accession>
<dbReference type="SMART" id="SM00448">
    <property type="entry name" value="REC"/>
    <property type="match status" value="1"/>
</dbReference>
<dbReference type="AlphaFoldDB" id="A0A1T5FL55"/>
<dbReference type="PROSITE" id="PS50110">
    <property type="entry name" value="RESPONSE_REGULATORY"/>
    <property type="match status" value="1"/>
</dbReference>
<dbReference type="STRING" id="439228.SAMN06295920_11014"/>
<keyword evidence="1" id="KW-0597">Phosphoprotein</keyword>
<protein>
    <submittedName>
        <fullName evidence="3">CheY chemotaxis protein or a CheY-like REC (Receiver) domain</fullName>
    </submittedName>
</protein>
<dbReference type="RefSeq" id="WP_079649827.1">
    <property type="nucleotide sequence ID" value="NZ_FUYM01000010.1"/>
</dbReference>
<proteinExistence type="predicted"/>
<dbReference type="InterPro" id="IPR001789">
    <property type="entry name" value="Sig_transdc_resp-reg_receiver"/>
</dbReference>
<dbReference type="EMBL" id="FUYM01000010">
    <property type="protein sequence ID" value="SKB96913.1"/>
    <property type="molecule type" value="Genomic_DNA"/>
</dbReference>
<dbReference type="GO" id="GO:0000160">
    <property type="term" value="P:phosphorelay signal transduction system"/>
    <property type="evidence" value="ECO:0007669"/>
    <property type="project" value="InterPro"/>
</dbReference>
<dbReference type="SUPFAM" id="SSF52172">
    <property type="entry name" value="CheY-like"/>
    <property type="match status" value="1"/>
</dbReference>
<dbReference type="OrthoDB" id="582170at2"/>
<reference evidence="4" key="1">
    <citation type="submission" date="2017-02" db="EMBL/GenBank/DDBJ databases">
        <authorList>
            <person name="Varghese N."/>
            <person name="Submissions S."/>
        </authorList>
    </citation>
    <scope>NUCLEOTIDE SEQUENCE [LARGE SCALE GENOMIC DNA]</scope>
    <source>
        <strain evidence="4">UM2</strain>
    </source>
</reference>
<evidence type="ECO:0000313" key="4">
    <source>
        <dbReference type="Proteomes" id="UP000189818"/>
    </source>
</evidence>
<feature type="modified residue" description="4-aspartylphosphate" evidence="1">
    <location>
        <position position="61"/>
    </location>
</feature>
<name>A0A1T5FL55_9SPHN</name>
<evidence type="ECO:0000256" key="1">
    <source>
        <dbReference type="PROSITE-ProRule" id="PRU00169"/>
    </source>
</evidence>
<gene>
    <name evidence="3" type="ORF">SAMN06295920_11014</name>
</gene>
<sequence>MAECALSGCRILVVEDEYLLADELQAELEDAGAVVIGPVGDLAGATALIRAERRIDGAILDANLTGEMVFPAADLLIERGIPIVFTTGYDASILPSRFEGASLCEKPINMKRIIDAIGQALHR</sequence>
<dbReference type="Gene3D" id="3.40.50.2300">
    <property type="match status" value="1"/>
</dbReference>